<proteinExistence type="predicted"/>
<gene>
    <name evidence="1" type="ORF">Tco_0748548</name>
</gene>
<name>A0ABQ4YWR2_9ASTR</name>
<dbReference type="Proteomes" id="UP001151760">
    <property type="component" value="Unassembled WGS sequence"/>
</dbReference>
<comment type="caution">
    <text evidence="1">The sequence shown here is derived from an EMBL/GenBank/DDBJ whole genome shotgun (WGS) entry which is preliminary data.</text>
</comment>
<dbReference type="EMBL" id="BQNB010010791">
    <property type="protein sequence ID" value="GJS82007.1"/>
    <property type="molecule type" value="Genomic_DNA"/>
</dbReference>
<organism evidence="1 2">
    <name type="scientific">Tanacetum coccineum</name>
    <dbReference type="NCBI Taxonomy" id="301880"/>
    <lineage>
        <taxon>Eukaryota</taxon>
        <taxon>Viridiplantae</taxon>
        <taxon>Streptophyta</taxon>
        <taxon>Embryophyta</taxon>
        <taxon>Tracheophyta</taxon>
        <taxon>Spermatophyta</taxon>
        <taxon>Magnoliopsida</taxon>
        <taxon>eudicotyledons</taxon>
        <taxon>Gunneridae</taxon>
        <taxon>Pentapetalae</taxon>
        <taxon>asterids</taxon>
        <taxon>campanulids</taxon>
        <taxon>Asterales</taxon>
        <taxon>Asteraceae</taxon>
        <taxon>Asteroideae</taxon>
        <taxon>Anthemideae</taxon>
        <taxon>Anthemidinae</taxon>
        <taxon>Tanacetum</taxon>
    </lineage>
</organism>
<evidence type="ECO:0000313" key="2">
    <source>
        <dbReference type="Proteomes" id="UP001151760"/>
    </source>
</evidence>
<evidence type="ECO:0008006" key="3">
    <source>
        <dbReference type="Google" id="ProtNLM"/>
    </source>
</evidence>
<accession>A0ABQ4YWR2</accession>
<keyword evidence="2" id="KW-1185">Reference proteome</keyword>
<reference evidence="1" key="2">
    <citation type="submission" date="2022-01" db="EMBL/GenBank/DDBJ databases">
        <authorList>
            <person name="Yamashiro T."/>
            <person name="Shiraishi A."/>
            <person name="Satake H."/>
            <person name="Nakayama K."/>
        </authorList>
    </citation>
    <scope>NUCLEOTIDE SEQUENCE</scope>
</reference>
<protein>
    <recommendedName>
        <fullName evidence="3">Homeodomain-like protein</fullName>
    </recommendedName>
</protein>
<sequence length="226" mass="26346">MKDIVKTRCDFISGLDDYPSNCDFDRRIHIDCAYNLKFSCMMGFEYVHANFLLILPINVMSKKFYNSIMKDKIKFKGRNELGNFVNAPVFIGNFYVITNFTVVEDMDPYLDEGMRDVIVGEPFCKASRVEARKFDGIITIRDGDDSVTYQMAWSNPRFKHLSNEKCNKIPPLLKVSEQDKMNGISHPYQKLKGFYKGVLNLRPEFIRDAKIKEWLIRGHISVHEME</sequence>
<reference evidence="1" key="1">
    <citation type="journal article" date="2022" name="Int. J. Mol. Sci.">
        <title>Draft Genome of Tanacetum Coccineum: Genomic Comparison of Closely Related Tanacetum-Family Plants.</title>
        <authorList>
            <person name="Yamashiro T."/>
            <person name="Shiraishi A."/>
            <person name="Nakayama K."/>
            <person name="Satake H."/>
        </authorList>
    </citation>
    <scope>NUCLEOTIDE SEQUENCE</scope>
</reference>
<evidence type="ECO:0000313" key="1">
    <source>
        <dbReference type="EMBL" id="GJS82007.1"/>
    </source>
</evidence>